<gene>
    <name evidence="3" type="ORF">MANES_04G025000</name>
</gene>
<protein>
    <recommendedName>
        <fullName evidence="4">Transmembrane protein</fullName>
    </recommendedName>
</protein>
<accession>A0A2C9VZ28</accession>
<feature type="compositionally biased region" description="Low complexity" evidence="1">
    <location>
        <begin position="24"/>
        <end position="34"/>
    </location>
</feature>
<feature type="transmembrane region" description="Helical" evidence="2">
    <location>
        <begin position="48"/>
        <end position="67"/>
    </location>
</feature>
<keyword evidence="2" id="KW-0472">Membrane</keyword>
<evidence type="ECO:0008006" key="4">
    <source>
        <dbReference type="Google" id="ProtNLM"/>
    </source>
</evidence>
<keyword evidence="2" id="KW-0812">Transmembrane</keyword>
<sequence length="68" mass="7294">MELNGFSKFNALQDSPLPQVHNKSGSSGSSPSDSIKNNFDGATTSDSFRLLLCSVAVVASLVFWILLF</sequence>
<organism evidence="3">
    <name type="scientific">Manihot esculenta</name>
    <name type="common">Cassava</name>
    <name type="synonym">Jatropha manihot</name>
    <dbReference type="NCBI Taxonomy" id="3983"/>
    <lineage>
        <taxon>Eukaryota</taxon>
        <taxon>Viridiplantae</taxon>
        <taxon>Streptophyta</taxon>
        <taxon>Embryophyta</taxon>
        <taxon>Tracheophyta</taxon>
        <taxon>Spermatophyta</taxon>
        <taxon>Magnoliopsida</taxon>
        <taxon>eudicotyledons</taxon>
        <taxon>Gunneridae</taxon>
        <taxon>Pentapetalae</taxon>
        <taxon>rosids</taxon>
        <taxon>fabids</taxon>
        <taxon>Malpighiales</taxon>
        <taxon>Euphorbiaceae</taxon>
        <taxon>Crotonoideae</taxon>
        <taxon>Manihoteae</taxon>
        <taxon>Manihot</taxon>
    </lineage>
</organism>
<reference evidence="3" key="1">
    <citation type="submission" date="2016-02" db="EMBL/GenBank/DDBJ databases">
        <title>WGS assembly of Manihot esculenta.</title>
        <authorList>
            <person name="Bredeson J.V."/>
            <person name="Prochnik S.E."/>
            <person name="Lyons J.B."/>
            <person name="Schmutz J."/>
            <person name="Grimwood J."/>
            <person name="Vrebalov J."/>
            <person name="Bart R.S."/>
            <person name="Amuge T."/>
            <person name="Ferguson M.E."/>
            <person name="Green R."/>
            <person name="Putnam N."/>
            <person name="Stites J."/>
            <person name="Rounsley S."/>
            <person name="Rokhsar D.S."/>
        </authorList>
    </citation>
    <scope>NUCLEOTIDE SEQUENCE [LARGE SCALE GENOMIC DNA]</scope>
    <source>
        <tissue evidence="3">Leaf</tissue>
    </source>
</reference>
<evidence type="ECO:0000256" key="2">
    <source>
        <dbReference type="SAM" id="Phobius"/>
    </source>
</evidence>
<dbReference type="AlphaFoldDB" id="A0A2C9VZ28"/>
<evidence type="ECO:0000313" key="3">
    <source>
        <dbReference type="EMBL" id="OAY51668.1"/>
    </source>
</evidence>
<evidence type="ECO:0000256" key="1">
    <source>
        <dbReference type="SAM" id="MobiDB-lite"/>
    </source>
</evidence>
<feature type="region of interest" description="Disordered" evidence="1">
    <location>
        <begin position="1"/>
        <end position="38"/>
    </location>
</feature>
<dbReference type="EMBL" id="CM004390">
    <property type="protein sequence ID" value="OAY51668.1"/>
    <property type="molecule type" value="Genomic_DNA"/>
</dbReference>
<proteinExistence type="predicted"/>
<name>A0A2C9VZ28_MANES</name>
<keyword evidence="2" id="KW-1133">Transmembrane helix</keyword>